<dbReference type="SUPFAM" id="SSF141571">
    <property type="entry name" value="Pentapeptide repeat-like"/>
    <property type="match status" value="1"/>
</dbReference>
<gene>
    <name evidence="1" type="ORF">G5V58_18460</name>
</gene>
<keyword evidence="2" id="KW-1185">Reference proteome</keyword>
<evidence type="ECO:0000313" key="1">
    <source>
        <dbReference type="EMBL" id="QIG44499.1"/>
    </source>
</evidence>
<proteinExistence type="predicted"/>
<name>A0A6G6WH07_9ACTN</name>
<reference evidence="1 2" key="1">
    <citation type="submission" date="2020-02" db="EMBL/GenBank/DDBJ databases">
        <title>Full genome sequence of Nocardioides sp. R-3366.</title>
        <authorList>
            <person name="Im W.-T."/>
        </authorList>
    </citation>
    <scope>NUCLEOTIDE SEQUENCE [LARGE SCALE GENOMIC DNA]</scope>
    <source>
        <strain evidence="1 2">R-3366</strain>
    </source>
</reference>
<evidence type="ECO:0000313" key="2">
    <source>
        <dbReference type="Proteomes" id="UP000502996"/>
    </source>
</evidence>
<dbReference type="Proteomes" id="UP000502996">
    <property type="component" value="Chromosome"/>
</dbReference>
<organism evidence="1 2">
    <name type="scientific">Nocardioides anomalus</name>
    <dbReference type="NCBI Taxonomy" id="2712223"/>
    <lineage>
        <taxon>Bacteria</taxon>
        <taxon>Bacillati</taxon>
        <taxon>Actinomycetota</taxon>
        <taxon>Actinomycetes</taxon>
        <taxon>Propionibacteriales</taxon>
        <taxon>Nocardioidaceae</taxon>
        <taxon>Nocardioides</taxon>
    </lineage>
</organism>
<dbReference type="EMBL" id="CP049257">
    <property type="protein sequence ID" value="QIG44499.1"/>
    <property type="molecule type" value="Genomic_DNA"/>
</dbReference>
<evidence type="ECO:0008006" key="3">
    <source>
        <dbReference type="Google" id="ProtNLM"/>
    </source>
</evidence>
<sequence length="183" mass="18601">MLAAGGTGYAAGKITGKQIKNETIQSKDVKNGTLTGADVADGSLSGADLSDSTVTGADVADASLGSADLADGSVARTDLNRACAAGEVAAFGGCVRLVPTGPSSYDAAVADCSSRGGRLPTSGELVWIATHLDYTWADSNVGSYEFSGSFTSTYPLTPLAIDRTRNLVANSSGQDFWHHCVTS</sequence>
<dbReference type="RefSeq" id="WP_165236028.1">
    <property type="nucleotide sequence ID" value="NZ_CP049257.1"/>
</dbReference>
<accession>A0A6G6WH07</accession>
<protein>
    <recommendedName>
        <fullName evidence="3">Pentapeptide repeat-containing protein</fullName>
    </recommendedName>
</protein>
<dbReference type="Gene3D" id="2.160.20.80">
    <property type="entry name" value="E3 ubiquitin-protein ligase SopA"/>
    <property type="match status" value="1"/>
</dbReference>
<dbReference type="KEGG" id="nano:G5V58_18460"/>
<dbReference type="AlphaFoldDB" id="A0A6G6WH07"/>